<reference evidence="1 2" key="1">
    <citation type="submission" date="2019-07" db="EMBL/GenBank/DDBJ databases">
        <title>Genomics analysis of Aphanomyces spp. identifies a new class of oomycete effector associated with host adaptation.</title>
        <authorList>
            <person name="Gaulin E."/>
        </authorList>
    </citation>
    <scope>NUCLEOTIDE SEQUENCE [LARGE SCALE GENOMIC DNA]</scope>
    <source>
        <strain evidence="1 2">ATCC 201684</strain>
    </source>
</reference>
<comment type="caution">
    <text evidence="1">The sequence shown here is derived from an EMBL/GenBank/DDBJ whole genome shotgun (WGS) entry which is preliminary data.</text>
</comment>
<evidence type="ECO:0000313" key="2">
    <source>
        <dbReference type="Proteomes" id="UP000481153"/>
    </source>
</evidence>
<dbReference type="Proteomes" id="UP000481153">
    <property type="component" value="Unassembled WGS sequence"/>
</dbReference>
<organism evidence="1 2">
    <name type="scientific">Aphanomyces euteiches</name>
    <dbReference type="NCBI Taxonomy" id="100861"/>
    <lineage>
        <taxon>Eukaryota</taxon>
        <taxon>Sar</taxon>
        <taxon>Stramenopiles</taxon>
        <taxon>Oomycota</taxon>
        <taxon>Saprolegniomycetes</taxon>
        <taxon>Saprolegniales</taxon>
        <taxon>Verrucalvaceae</taxon>
        <taxon>Aphanomyces</taxon>
    </lineage>
</organism>
<dbReference type="PROSITE" id="PS51808">
    <property type="entry name" value="CHCH"/>
    <property type="match status" value="1"/>
</dbReference>
<sequence>MGNTASTPDAVDPCADALQAYLTCVEAKNKESGGLRDGDECVEEIKVYKQCRQDNKKKKPTAAEAK</sequence>
<evidence type="ECO:0000313" key="1">
    <source>
        <dbReference type="EMBL" id="KAF0727785.1"/>
    </source>
</evidence>
<dbReference type="AlphaFoldDB" id="A0A6G0WKK6"/>
<evidence type="ECO:0008006" key="3">
    <source>
        <dbReference type="Google" id="ProtNLM"/>
    </source>
</evidence>
<proteinExistence type="predicted"/>
<accession>A0A6G0WKK6</accession>
<dbReference type="EMBL" id="VJMJ01000188">
    <property type="protein sequence ID" value="KAF0727785.1"/>
    <property type="molecule type" value="Genomic_DNA"/>
</dbReference>
<keyword evidence="2" id="KW-1185">Reference proteome</keyword>
<gene>
    <name evidence="1" type="ORF">Ae201684_014222</name>
</gene>
<name>A0A6G0WKK6_9STRA</name>
<protein>
    <recommendedName>
        <fullName evidence="3">CHCH domain-containing protein</fullName>
    </recommendedName>
</protein>